<feature type="chain" id="PRO_5047489532" evidence="1">
    <location>
        <begin position="26"/>
        <end position="313"/>
    </location>
</feature>
<name>A0ABT0GDJ6_9GAMM</name>
<evidence type="ECO:0000313" key="2">
    <source>
        <dbReference type="EMBL" id="MCK7592606.1"/>
    </source>
</evidence>
<gene>
    <name evidence="2" type="ORF">M0G41_02865</name>
</gene>
<dbReference type="EMBL" id="JALNMH010000002">
    <property type="protein sequence ID" value="MCK7592606.1"/>
    <property type="molecule type" value="Genomic_DNA"/>
</dbReference>
<dbReference type="Pfam" id="PF12974">
    <property type="entry name" value="Phosphonate-bd"/>
    <property type="match status" value="1"/>
</dbReference>
<keyword evidence="3" id="KW-1185">Reference proteome</keyword>
<sequence length="313" mass="34334">MSATPARLACLLLAFLGFFPGPGAAWEPDPGEVADGELVLGRISDDPRRHHDPLRALLDYVVPRMRSVGIRRGRVLMARDFQQMASYLRRGRVDWVTETAATGLLLAERSGGQVLVGTERNGVAMYRSLIFARRDSGIRSLADLRGRSIAFQNPQSTSAFYAPAATLLDAGVELEILLSPKDRPRSDATGYVFAQSESNIGTWVHKRLVDAGAFSNLDWNDLGRLPESMRADLVVIAETPDFPRGLEIVGSGMTAARVERLREVLLGAAADPAAREALRRFFGTDGFFAIDEAQRAGLQRLRDSAQQVRSRVE</sequence>
<evidence type="ECO:0000256" key="1">
    <source>
        <dbReference type="SAM" id="SignalP"/>
    </source>
</evidence>
<dbReference type="SUPFAM" id="SSF53850">
    <property type="entry name" value="Periplasmic binding protein-like II"/>
    <property type="match status" value="1"/>
</dbReference>
<protein>
    <submittedName>
        <fullName evidence="2">Phosphate/phosphite/phosphonate ABC transporter substrate-binding protein</fullName>
    </submittedName>
</protein>
<dbReference type="Gene3D" id="3.40.190.10">
    <property type="entry name" value="Periplasmic binding protein-like II"/>
    <property type="match status" value="2"/>
</dbReference>
<proteinExistence type="predicted"/>
<feature type="signal peptide" evidence="1">
    <location>
        <begin position="1"/>
        <end position="25"/>
    </location>
</feature>
<comment type="caution">
    <text evidence="2">The sequence shown here is derived from an EMBL/GenBank/DDBJ whole genome shotgun (WGS) entry which is preliminary data.</text>
</comment>
<keyword evidence="1" id="KW-0732">Signal</keyword>
<evidence type="ECO:0000313" key="3">
    <source>
        <dbReference type="Proteomes" id="UP001431449"/>
    </source>
</evidence>
<reference evidence="2" key="1">
    <citation type="submission" date="2022-04" db="EMBL/GenBank/DDBJ databases">
        <title>Lysobacter sp. CAU 1642 isolated from sea sand.</title>
        <authorList>
            <person name="Kim W."/>
        </authorList>
    </citation>
    <scope>NUCLEOTIDE SEQUENCE</scope>
    <source>
        <strain evidence="2">CAU 1642</strain>
    </source>
</reference>
<dbReference type="PANTHER" id="PTHR35841:SF1">
    <property type="entry name" value="PHOSPHONATES-BINDING PERIPLASMIC PROTEIN"/>
    <property type="match status" value="1"/>
</dbReference>
<dbReference type="Proteomes" id="UP001431449">
    <property type="component" value="Unassembled WGS sequence"/>
</dbReference>
<dbReference type="RefSeq" id="WP_248204838.1">
    <property type="nucleotide sequence ID" value="NZ_JALNMH010000002.1"/>
</dbReference>
<organism evidence="2 3">
    <name type="scientific">Pseudomarimonas salicorniae</name>
    <dbReference type="NCBI Taxonomy" id="2933270"/>
    <lineage>
        <taxon>Bacteria</taxon>
        <taxon>Pseudomonadati</taxon>
        <taxon>Pseudomonadota</taxon>
        <taxon>Gammaproteobacteria</taxon>
        <taxon>Lysobacterales</taxon>
        <taxon>Lysobacteraceae</taxon>
        <taxon>Pseudomarimonas</taxon>
    </lineage>
</organism>
<accession>A0ABT0GDJ6</accession>
<dbReference type="PANTHER" id="PTHR35841">
    <property type="entry name" value="PHOSPHONATES-BINDING PERIPLASMIC PROTEIN"/>
    <property type="match status" value="1"/>
</dbReference>